<reference evidence="2 3" key="1">
    <citation type="submission" date="2019-09" db="EMBL/GenBank/DDBJ databases">
        <title>Prevotella A2879 sp. nov., isolated from an abscess of a patient.</title>
        <authorList>
            <person name="Buhl M."/>
            <person name="Oberhettinger P."/>
        </authorList>
    </citation>
    <scope>NUCLEOTIDE SEQUENCE [LARGE SCALE GENOMIC DNA]</scope>
    <source>
        <strain evidence="2 3">A2879</strain>
    </source>
</reference>
<evidence type="ECO:0000313" key="2">
    <source>
        <dbReference type="EMBL" id="MUL28754.1"/>
    </source>
</evidence>
<dbReference type="RefSeq" id="WP_155716599.1">
    <property type="nucleotide sequence ID" value="NZ_VVIQ01000014.1"/>
</dbReference>
<proteinExistence type="predicted"/>
<protein>
    <recommendedName>
        <fullName evidence="4">Outer membrane protein beta-barrel domain-containing protein</fullName>
    </recommendedName>
</protein>
<evidence type="ECO:0000313" key="3">
    <source>
        <dbReference type="Proteomes" id="UP000482295"/>
    </source>
</evidence>
<comment type="caution">
    <text evidence="2">The sequence shown here is derived from an EMBL/GenBank/DDBJ whole genome shotgun (WGS) entry which is preliminary data.</text>
</comment>
<gene>
    <name evidence="2" type="ORF">F0475_10690</name>
</gene>
<sequence>MERKRIYTFVLLSISLFLLLPSVAHAQRKQKVQPTKPDTVAFFRAVAVGVDVVGPAMKALSSYGQYEALLRVNLQDKYYPVLEIGVGEANKTDDNTSTQFKTRAPYGRVGIDFNLLKDKHDAYRVLAGGRVGYTSFKYDVSAPAVTDPIWGNQVPFGGTGVRSHLLWIEASFGVDAKIWGPIRMGWSLRYKVRAHQKSNDLGDPWYVPGYGRGGSSTLGATFNVLLEL</sequence>
<evidence type="ECO:0008006" key="4">
    <source>
        <dbReference type="Google" id="ProtNLM"/>
    </source>
</evidence>
<dbReference type="InterPro" id="IPR046111">
    <property type="entry name" value="DUF6048"/>
</dbReference>
<keyword evidence="1" id="KW-0732">Signal</keyword>
<organism evidence="2 3">
    <name type="scientific">Prevotella vespertina</name>
    <dbReference type="NCBI Taxonomy" id="2608404"/>
    <lineage>
        <taxon>Bacteria</taxon>
        <taxon>Pseudomonadati</taxon>
        <taxon>Bacteroidota</taxon>
        <taxon>Bacteroidia</taxon>
        <taxon>Bacteroidales</taxon>
        <taxon>Prevotellaceae</taxon>
        <taxon>Prevotella</taxon>
    </lineage>
</organism>
<dbReference type="Pfam" id="PF19515">
    <property type="entry name" value="DUF6048"/>
    <property type="match status" value="1"/>
</dbReference>
<dbReference type="Proteomes" id="UP000482295">
    <property type="component" value="Unassembled WGS sequence"/>
</dbReference>
<evidence type="ECO:0000256" key="1">
    <source>
        <dbReference type="SAM" id="SignalP"/>
    </source>
</evidence>
<feature type="chain" id="PRO_5028922835" description="Outer membrane protein beta-barrel domain-containing protein" evidence="1">
    <location>
        <begin position="27"/>
        <end position="228"/>
    </location>
</feature>
<dbReference type="EMBL" id="VVIQ01000014">
    <property type="protein sequence ID" value="MUL28754.1"/>
    <property type="molecule type" value="Genomic_DNA"/>
</dbReference>
<accession>A0A7C9LB92</accession>
<name>A0A7C9LB92_9BACT</name>
<dbReference type="AlphaFoldDB" id="A0A7C9LB92"/>
<keyword evidence="3" id="KW-1185">Reference proteome</keyword>
<feature type="signal peptide" evidence="1">
    <location>
        <begin position="1"/>
        <end position="26"/>
    </location>
</feature>